<proteinExistence type="predicted"/>
<evidence type="ECO:0000313" key="2">
    <source>
        <dbReference type="EMBL" id="GMS84386.1"/>
    </source>
</evidence>
<protein>
    <submittedName>
        <fullName evidence="2">Uncharacterized protein</fullName>
    </submittedName>
</protein>
<dbReference type="EMBL" id="BTSX01000002">
    <property type="protein sequence ID" value="GMS84386.1"/>
    <property type="molecule type" value="Genomic_DNA"/>
</dbReference>
<evidence type="ECO:0000313" key="3">
    <source>
        <dbReference type="Proteomes" id="UP001432027"/>
    </source>
</evidence>
<comment type="caution">
    <text evidence="2">The sequence shown here is derived from an EMBL/GenBank/DDBJ whole genome shotgun (WGS) entry which is preliminary data.</text>
</comment>
<dbReference type="InterPro" id="IPR036322">
    <property type="entry name" value="WD40_repeat_dom_sf"/>
</dbReference>
<reference evidence="2" key="1">
    <citation type="submission" date="2023-10" db="EMBL/GenBank/DDBJ databases">
        <title>Genome assembly of Pristionchus species.</title>
        <authorList>
            <person name="Yoshida K."/>
            <person name="Sommer R.J."/>
        </authorList>
    </citation>
    <scope>NUCLEOTIDE SEQUENCE</scope>
    <source>
        <strain evidence="2">RS0144</strain>
    </source>
</reference>
<keyword evidence="3" id="KW-1185">Reference proteome</keyword>
<gene>
    <name evidence="2" type="ORF">PENTCL1PPCAC_6561</name>
</gene>
<name>A0AAV5SLZ6_9BILA</name>
<feature type="non-terminal residue" evidence="2">
    <location>
        <position position="1"/>
    </location>
</feature>
<feature type="coiled-coil region" evidence="1">
    <location>
        <begin position="534"/>
        <end position="604"/>
    </location>
</feature>
<dbReference type="Proteomes" id="UP001432027">
    <property type="component" value="Unassembled WGS sequence"/>
</dbReference>
<accession>A0AAV5SLZ6</accession>
<dbReference type="SUPFAM" id="SSF50978">
    <property type="entry name" value="WD40 repeat-like"/>
    <property type="match status" value="1"/>
</dbReference>
<evidence type="ECO:0000256" key="1">
    <source>
        <dbReference type="SAM" id="Coils"/>
    </source>
</evidence>
<sequence length="610" mass="67363">LFSRMKLSDFSVEEKITAISSYGHNGSFIVACGSNLSLLFGVNILSGSVQFAKKVKLVSSVSFPSPVTQIIPDPTGPRIALLGSNFVVILSVPIELWSNCGVAELLQHKYFCDCCWVQESVFLGDAQPLQLAWTSESDVYDLSSFLVVLSSDCAIRFYELNASTGVDYPKVKIDLLTLMPHLSSTNSNSYGLFKTIVSLTILSHSSRLWHLLLIDSDGESHVCTVHQSNSPHSVHPLDLPIEITSAVMLPPDKENIFSSLIASSANGVVHHLVVLLNEEEVDGIRVVDSLSLPTSILSIASFKSGALIQTVGSLYILDIYCSQRYLIAVALGESLPSWEGMELTECVHILNGSFISSLPCISIEIENEWTLLVYVTENGLESTALAHEWDIKLDEGRTAGPSSVSGAISVEGHIKALLKDLKVIAKNVGSSKGEESDVLIQFISTLTSIKHNFHVLRNCVHRASTWLSGDWMARVDALNGARTAQDATILSLYHSLCQAEERMYANRVLTQSLVQKANLLWNSLSSRSIDNEKEAEMMRTLKEHSKQLDELTRTIPKANLEMEMAKRVSRTTESSTRLKRRADVVSIREEIEALETRCDRVEKMMVEFDK</sequence>
<organism evidence="2 3">
    <name type="scientific">Pristionchus entomophagus</name>
    <dbReference type="NCBI Taxonomy" id="358040"/>
    <lineage>
        <taxon>Eukaryota</taxon>
        <taxon>Metazoa</taxon>
        <taxon>Ecdysozoa</taxon>
        <taxon>Nematoda</taxon>
        <taxon>Chromadorea</taxon>
        <taxon>Rhabditida</taxon>
        <taxon>Rhabditina</taxon>
        <taxon>Diplogasteromorpha</taxon>
        <taxon>Diplogasteroidea</taxon>
        <taxon>Neodiplogasteridae</taxon>
        <taxon>Pristionchus</taxon>
    </lineage>
</organism>
<dbReference type="AlphaFoldDB" id="A0AAV5SLZ6"/>
<keyword evidence="1" id="KW-0175">Coiled coil</keyword>